<dbReference type="EMBL" id="ABKSPD020000001">
    <property type="protein sequence ID" value="EKW9774715.1"/>
    <property type="molecule type" value="Genomic_DNA"/>
</dbReference>
<name>A0AAJ4RG55_PROMI</name>
<evidence type="ECO:0000313" key="2">
    <source>
        <dbReference type="Proteomes" id="UP001171165"/>
    </source>
</evidence>
<evidence type="ECO:0000313" key="1">
    <source>
        <dbReference type="EMBL" id="EKW9774715.1"/>
    </source>
</evidence>
<organism evidence="1 2">
    <name type="scientific">Proteus mirabilis</name>
    <dbReference type="NCBI Taxonomy" id="584"/>
    <lineage>
        <taxon>Bacteria</taxon>
        <taxon>Pseudomonadati</taxon>
        <taxon>Pseudomonadota</taxon>
        <taxon>Gammaproteobacteria</taxon>
        <taxon>Enterobacterales</taxon>
        <taxon>Morganellaceae</taxon>
        <taxon>Proteus</taxon>
    </lineage>
</organism>
<sequence>MSDTIMQSTWQTKELGMVTRKGKSVTPESSFFQTPHIIQTREDGSTVSTVCSRSGKEVTFVTPKGKRIRASQNEVFNALLKSIKSVNHS</sequence>
<dbReference type="AlphaFoldDB" id="A0AAJ4RG55"/>
<dbReference type="Proteomes" id="UP001171165">
    <property type="component" value="Unassembled WGS sequence"/>
</dbReference>
<reference evidence="1" key="1">
    <citation type="submission" date="2023-06" db="EMBL/GenBank/DDBJ databases">
        <authorList>
            <consortium name="Clinical and Environmental Microbiology Branch: Whole genome sequencing antimicrobial resistance pathogens in the healthcare setting"/>
        </authorList>
    </citation>
    <scope>NUCLEOTIDE SEQUENCE</scope>
    <source>
        <strain evidence="1">Microbial</strain>
    </source>
</reference>
<dbReference type="RefSeq" id="WP_004252392.1">
    <property type="nucleotide sequence ID" value="NZ_BRSZ01000014.1"/>
</dbReference>
<proteinExistence type="predicted"/>
<protein>
    <submittedName>
        <fullName evidence="1">Uncharacterized protein</fullName>
    </submittedName>
</protein>
<accession>A0AAJ4RG55</accession>
<comment type="caution">
    <text evidence="1">The sequence shown here is derived from an EMBL/GenBank/DDBJ whole genome shotgun (WGS) entry which is preliminary data.</text>
</comment>
<gene>
    <name evidence="1" type="ORF">PW210_000471</name>
</gene>